<accession>A0A8S9QY84</accession>
<comment type="caution">
    <text evidence="2">The sequence shown here is derived from an EMBL/GenBank/DDBJ whole genome shotgun (WGS) entry which is preliminary data.</text>
</comment>
<name>A0A8S9QY84_BRACR</name>
<gene>
    <name evidence="2" type="ORF">F2Q69_00016034</name>
</gene>
<proteinExistence type="predicted"/>
<evidence type="ECO:0000313" key="3">
    <source>
        <dbReference type="Proteomes" id="UP000712600"/>
    </source>
</evidence>
<dbReference type="EMBL" id="QGKX02000996">
    <property type="protein sequence ID" value="KAF3556268.1"/>
    <property type="molecule type" value="Genomic_DNA"/>
</dbReference>
<evidence type="ECO:0000313" key="2">
    <source>
        <dbReference type="EMBL" id="KAF3556268.1"/>
    </source>
</evidence>
<evidence type="ECO:0000256" key="1">
    <source>
        <dbReference type="SAM" id="MobiDB-lite"/>
    </source>
</evidence>
<dbReference type="Proteomes" id="UP000712600">
    <property type="component" value="Unassembled WGS sequence"/>
</dbReference>
<feature type="region of interest" description="Disordered" evidence="1">
    <location>
        <begin position="1"/>
        <end position="37"/>
    </location>
</feature>
<feature type="region of interest" description="Disordered" evidence="1">
    <location>
        <begin position="56"/>
        <end position="81"/>
    </location>
</feature>
<reference evidence="2" key="1">
    <citation type="submission" date="2019-12" db="EMBL/GenBank/DDBJ databases">
        <title>Genome sequencing and annotation of Brassica cretica.</title>
        <authorList>
            <person name="Studholme D.J."/>
            <person name="Sarris P."/>
        </authorList>
    </citation>
    <scope>NUCLEOTIDE SEQUENCE</scope>
    <source>
        <strain evidence="2">PFS-109/04</strain>
        <tissue evidence="2">Leaf</tissue>
    </source>
</reference>
<organism evidence="2 3">
    <name type="scientific">Brassica cretica</name>
    <name type="common">Mustard</name>
    <dbReference type="NCBI Taxonomy" id="69181"/>
    <lineage>
        <taxon>Eukaryota</taxon>
        <taxon>Viridiplantae</taxon>
        <taxon>Streptophyta</taxon>
        <taxon>Embryophyta</taxon>
        <taxon>Tracheophyta</taxon>
        <taxon>Spermatophyta</taxon>
        <taxon>Magnoliopsida</taxon>
        <taxon>eudicotyledons</taxon>
        <taxon>Gunneridae</taxon>
        <taxon>Pentapetalae</taxon>
        <taxon>rosids</taxon>
        <taxon>malvids</taxon>
        <taxon>Brassicales</taxon>
        <taxon>Brassicaceae</taxon>
        <taxon>Brassiceae</taxon>
        <taxon>Brassica</taxon>
    </lineage>
</organism>
<feature type="compositionally biased region" description="Polar residues" evidence="1">
    <location>
        <begin position="60"/>
        <end position="81"/>
    </location>
</feature>
<dbReference type="AlphaFoldDB" id="A0A8S9QY84"/>
<protein>
    <submittedName>
        <fullName evidence="2">Uncharacterized protein</fullName>
    </submittedName>
</protein>
<sequence length="81" mass="9453">MVDCPAINGHASRRERKSFLRSQRDDTAEFHHRRNLIEENSVQNERLSTQISRRVRLDGSSASNKSIDFNRTQSSRFLQAH</sequence>